<dbReference type="EMBL" id="BSPC01000014">
    <property type="protein sequence ID" value="GLS18591.1"/>
    <property type="molecule type" value="Genomic_DNA"/>
</dbReference>
<gene>
    <name evidence="5" type="ORF">GCM10007874_16080</name>
</gene>
<dbReference type="PANTHER" id="PTHR30036:SF8">
    <property type="entry name" value="ABC-TYPE SUGAR TRANSPORT SYSTEM PERIPLASMIC COMPONENT-LIKE PROTEIN"/>
    <property type="match status" value="1"/>
</dbReference>
<organism evidence="5 6">
    <name type="scientific">Labrys miyagiensis</name>
    <dbReference type="NCBI Taxonomy" id="346912"/>
    <lineage>
        <taxon>Bacteria</taxon>
        <taxon>Pseudomonadati</taxon>
        <taxon>Pseudomonadota</taxon>
        <taxon>Alphaproteobacteria</taxon>
        <taxon>Hyphomicrobiales</taxon>
        <taxon>Xanthobacteraceae</taxon>
        <taxon>Labrys</taxon>
    </lineage>
</organism>
<evidence type="ECO:0000313" key="5">
    <source>
        <dbReference type="EMBL" id="GLS18591.1"/>
    </source>
</evidence>
<dbReference type="Pfam" id="PF13407">
    <property type="entry name" value="Peripla_BP_4"/>
    <property type="match status" value="1"/>
</dbReference>
<feature type="domain" description="Periplasmic binding protein" evidence="4">
    <location>
        <begin position="31"/>
        <end position="287"/>
    </location>
</feature>
<comment type="similarity">
    <text evidence="2">Belongs to the bacterial solute-binding protein 2 family.</text>
</comment>
<dbReference type="PANTHER" id="PTHR30036">
    <property type="entry name" value="D-XYLOSE-BINDING PERIPLASMIC PROTEIN"/>
    <property type="match status" value="1"/>
</dbReference>
<evidence type="ECO:0000259" key="4">
    <source>
        <dbReference type="Pfam" id="PF13407"/>
    </source>
</evidence>
<evidence type="ECO:0000256" key="2">
    <source>
        <dbReference type="ARBA" id="ARBA00007639"/>
    </source>
</evidence>
<dbReference type="InterPro" id="IPR028082">
    <property type="entry name" value="Peripla_BP_I"/>
</dbReference>
<comment type="caution">
    <text evidence="5">The sequence shown here is derived from an EMBL/GenBank/DDBJ whole genome shotgun (WGS) entry which is preliminary data.</text>
</comment>
<evidence type="ECO:0000313" key="6">
    <source>
        <dbReference type="Proteomes" id="UP001156882"/>
    </source>
</evidence>
<sequence length="333" mass="35237">MSKSLRHILLAGALIAFALPTAVLADDFKLGMVIKSTTNPYYNATLAGAKIAAQETGGEVDNYGPTESSAKAQVDIINSLADRRVTAIAVAPSDPDAVVPAMQRAAKLGAKVVTFDADASGGRSFFVNQATSDSIGRFGAQLLIRELGPDPKGEVAVVSAQPTAANQNLWIEAFKDEVAKYPGLKVVDTVYGYDNEQKAFDATVALTTKHPNLAGIFAPTCPGLPAVARALESVDKGHGKIKLSGNCVPSITSKYMLDGTIGGFYLWDPSKLGYVTYYAAKALVDGKITGKPGDSFVIDKGKWPGTYTIGQDGQIITGKPVEFTKDNYKDFTF</sequence>
<evidence type="ECO:0000256" key="1">
    <source>
        <dbReference type="ARBA" id="ARBA00004418"/>
    </source>
</evidence>
<dbReference type="RefSeq" id="WP_284311459.1">
    <property type="nucleotide sequence ID" value="NZ_BSPC01000014.1"/>
</dbReference>
<protein>
    <submittedName>
        <fullName evidence="5">Rhamnose ABC transporter substrate-binding protein</fullName>
    </submittedName>
</protein>
<name>A0ABQ6CK52_9HYPH</name>
<keyword evidence="6" id="KW-1185">Reference proteome</keyword>
<keyword evidence="3" id="KW-0732">Signal</keyword>
<dbReference type="SUPFAM" id="SSF53822">
    <property type="entry name" value="Periplasmic binding protein-like I"/>
    <property type="match status" value="1"/>
</dbReference>
<comment type="subcellular location">
    <subcellularLocation>
        <location evidence="1">Periplasm</location>
    </subcellularLocation>
</comment>
<feature type="chain" id="PRO_5046026558" evidence="3">
    <location>
        <begin position="26"/>
        <end position="333"/>
    </location>
</feature>
<dbReference type="InterPro" id="IPR025997">
    <property type="entry name" value="SBP_2_dom"/>
</dbReference>
<dbReference type="InterPro" id="IPR050555">
    <property type="entry name" value="Bact_Solute-Bind_Prot2"/>
</dbReference>
<accession>A0ABQ6CK52</accession>
<reference evidence="6" key="1">
    <citation type="journal article" date="2019" name="Int. J. Syst. Evol. Microbiol.">
        <title>The Global Catalogue of Microorganisms (GCM) 10K type strain sequencing project: providing services to taxonomists for standard genome sequencing and annotation.</title>
        <authorList>
            <consortium name="The Broad Institute Genomics Platform"/>
            <consortium name="The Broad Institute Genome Sequencing Center for Infectious Disease"/>
            <person name="Wu L."/>
            <person name="Ma J."/>
        </authorList>
    </citation>
    <scope>NUCLEOTIDE SEQUENCE [LARGE SCALE GENOMIC DNA]</scope>
    <source>
        <strain evidence="6">NBRC 101365</strain>
    </source>
</reference>
<proteinExistence type="inferred from homology"/>
<evidence type="ECO:0000256" key="3">
    <source>
        <dbReference type="SAM" id="SignalP"/>
    </source>
</evidence>
<dbReference type="Proteomes" id="UP001156882">
    <property type="component" value="Unassembled WGS sequence"/>
</dbReference>
<dbReference type="Gene3D" id="3.40.50.2300">
    <property type="match status" value="2"/>
</dbReference>
<feature type="signal peptide" evidence="3">
    <location>
        <begin position="1"/>
        <end position="25"/>
    </location>
</feature>